<reference evidence="7" key="1">
    <citation type="submission" date="2020-08" db="EMBL/GenBank/DDBJ databases">
        <title>Lacibacter sp. S13-6-6 genome sequencing.</title>
        <authorList>
            <person name="Jin L."/>
        </authorList>
    </citation>
    <scope>NUCLEOTIDE SEQUENCE [LARGE SCALE GENOMIC DNA]</scope>
    <source>
        <strain evidence="7">S13-6-6</strain>
    </source>
</reference>
<sequence length="121" mass="13677">MEQNFANSSEIRYAQVSSDERSIAILTHVLSIFFSILAPLIIYLVKRNESRYVGEHAKEALNFGISVVIYCIICIPLIFIIIGIFFLIAIGIGSLIIYIIAAVKAADDVLYRYPFTIRFIK</sequence>
<evidence type="ECO:0000313" key="7">
    <source>
        <dbReference type="Proteomes" id="UP000515344"/>
    </source>
</evidence>
<proteinExistence type="predicted"/>
<dbReference type="EMBL" id="CP060007">
    <property type="protein sequence ID" value="QNA44090.1"/>
    <property type="molecule type" value="Genomic_DNA"/>
</dbReference>
<dbReference type="Pfam" id="PF09685">
    <property type="entry name" value="MamF_MmsF"/>
    <property type="match status" value="1"/>
</dbReference>
<evidence type="ECO:0000256" key="4">
    <source>
        <dbReference type="ARBA" id="ARBA00023136"/>
    </source>
</evidence>
<dbReference type="InterPro" id="IPR019109">
    <property type="entry name" value="MamF_MmsF"/>
</dbReference>
<gene>
    <name evidence="6" type="ORF">H4075_18750</name>
</gene>
<dbReference type="KEGG" id="lacs:H4075_18750"/>
<accession>A0A7G5XF37</accession>
<dbReference type="AlphaFoldDB" id="A0A7G5XF37"/>
<keyword evidence="7" id="KW-1185">Reference proteome</keyword>
<keyword evidence="2 5" id="KW-0812">Transmembrane</keyword>
<evidence type="ECO:0000256" key="2">
    <source>
        <dbReference type="ARBA" id="ARBA00022692"/>
    </source>
</evidence>
<protein>
    <submittedName>
        <fullName evidence="6">DUF4870 domain-containing protein</fullName>
    </submittedName>
</protein>
<evidence type="ECO:0000313" key="6">
    <source>
        <dbReference type="EMBL" id="QNA44090.1"/>
    </source>
</evidence>
<comment type="subcellular location">
    <subcellularLocation>
        <location evidence="1">Membrane</location>
        <topology evidence="1">Multi-pass membrane protein</topology>
    </subcellularLocation>
</comment>
<dbReference type="Proteomes" id="UP000515344">
    <property type="component" value="Chromosome"/>
</dbReference>
<feature type="transmembrane region" description="Helical" evidence="5">
    <location>
        <begin position="23"/>
        <end position="46"/>
    </location>
</feature>
<evidence type="ECO:0000256" key="3">
    <source>
        <dbReference type="ARBA" id="ARBA00022989"/>
    </source>
</evidence>
<keyword evidence="3 5" id="KW-1133">Transmembrane helix</keyword>
<organism evidence="6 7">
    <name type="scientific">Lacibacter sediminis</name>
    <dbReference type="NCBI Taxonomy" id="2760713"/>
    <lineage>
        <taxon>Bacteria</taxon>
        <taxon>Pseudomonadati</taxon>
        <taxon>Bacteroidota</taxon>
        <taxon>Chitinophagia</taxon>
        <taxon>Chitinophagales</taxon>
        <taxon>Chitinophagaceae</taxon>
        <taxon>Lacibacter</taxon>
    </lineage>
</organism>
<evidence type="ECO:0000256" key="5">
    <source>
        <dbReference type="SAM" id="Phobius"/>
    </source>
</evidence>
<evidence type="ECO:0000256" key="1">
    <source>
        <dbReference type="ARBA" id="ARBA00004141"/>
    </source>
</evidence>
<dbReference type="RefSeq" id="WP_182802352.1">
    <property type="nucleotide sequence ID" value="NZ_CP060007.1"/>
</dbReference>
<keyword evidence="4 5" id="KW-0472">Membrane</keyword>
<name>A0A7G5XF37_9BACT</name>
<feature type="transmembrane region" description="Helical" evidence="5">
    <location>
        <begin position="67"/>
        <end position="100"/>
    </location>
</feature>